<name>A0ACB7SJW2_HYAAI</name>
<gene>
    <name evidence="1" type="ORF">HPB50_022623</name>
</gene>
<sequence length="101" mass="11285">MTRREEALVRRAQAHSLMTAHIQHYIQGKDGSPACVACGDFPENAHVLWNCPGCRAAMGESLRHMPTNLRHATLEEWLVDSSPDIMKTLLRHLKLLGLSEG</sequence>
<dbReference type="EMBL" id="CM023484">
    <property type="protein sequence ID" value="KAH6934251.1"/>
    <property type="molecule type" value="Genomic_DNA"/>
</dbReference>
<dbReference type="Proteomes" id="UP000821845">
    <property type="component" value="Chromosome 4"/>
</dbReference>
<evidence type="ECO:0000313" key="1">
    <source>
        <dbReference type="EMBL" id="KAH6934251.1"/>
    </source>
</evidence>
<comment type="caution">
    <text evidence="1">The sequence shown here is derived from an EMBL/GenBank/DDBJ whole genome shotgun (WGS) entry which is preliminary data.</text>
</comment>
<proteinExistence type="predicted"/>
<keyword evidence="2" id="KW-1185">Reference proteome</keyword>
<accession>A0ACB7SJW2</accession>
<protein>
    <submittedName>
        <fullName evidence="1">Uncharacterized protein</fullName>
    </submittedName>
</protein>
<organism evidence="1 2">
    <name type="scientific">Hyalomma asiaticum</name>
    <name type="common">Tick</name>
    <dbReference type="NCBI Taxonomy" id="266040"/>
    <lineage>
        <taxon>Eukaryota</taxon>
        <taxon>Metazoa</taxon>
        <taxon>Ecdysozoa</taxon>
        <taxon>Arthropoda</taxon>
        <taxon>Chelicerata</taxon>
        <taxon>Arachnida</taxon>
        <taxon>Acari</taxon>
        <taxon>Parasitiformes</taxon>
        <taxon>Ixodida</taxon>
        <taxon>Ixodoidea</taxon>
        <taxon>Ixodidae</taxon>
        <taxon>Hyalomminae</taxon>
        <taxon>Hyalomma</taxon>
    </lineage>
</organism>
<evidence type="ECO:0000313" key="2">
    <source>
        <dbReference type="Proteomes" id="UP000821845"/>
    </source>
</evidence>
<reference evidence="1" key="1">
    <citation type="submission" date="2020-05" db="EMBL/GenBank/DDBJ databases">
        <title>Large-scale comparative analyses of tick genomes elucidate their genetic diversity and vector capacities.</title>
        <authorList>
            <person name="Jia N."/>
            <person name="Wang J."/>
            <person name="Shi W."/>
            <person name="Du L."/>
            <person name="Sun Y."/>
            <person name="Zhan W."/>
            <person name="Jiang J."/>
            <person name="Wang Q."/>
            <person name="Zhang B."/>
            <person name="Ji P."/>
            <person name="Sakyi L.B."/>
            <person name="Cui X."/>
            <person name="Yuan T."/>
            <person name="Jiang B."/>
            <person name="Yang W."/>
            <person name="Lam T.T.-Y."/>
            <person name="Chang Q."/>
            <person name="Ding S."/>
            <person name="Wang X."/>
            <person name="Zhu J."/>
            <person name="Ruan X."/>
            <person name="Zhao L."/>
            <person name="Wei J."/>
            <person name="Que T."/>
            <person name="Du C."/>
            <person name="Cheng J."/>
            <person name="Dai P."/>
            <person name="Han X."/>
            <person name="Huang E."/>
            <person name="Gao Y."/>
            <person name="Liu J."/>
            <person name="Shao H."/>
            <person name="Ye R."/>
            <person name="Li L."/>
            <person name="Wei W."/>
            <person name="Wang X."/>
            <person name="Wang C."/>
            <person name="Yang T."/>
            <person name="Huo Q."/>
            <person name="Li W."/>
            <person name="Guo W."/>
            <person name="Chen H."/>
            <person name="Zhou L."/>
            <person name="Ni X."/>
            <person name="Tian J."/>
            <person name="Zhou Y."/>
            <person name="Sheng Y."/>
            <person name="Liu T."/>
            <person name="Pan Y."/>
            <person name="Xia L."/>
            <person name="Li J."/>
            <person name="Zhao F."/>
            <person name="Cao W."/>
        </authorList>
    </citation>
    <scope>NUCLEOTIDE SEQUENCE</scope>
    <source>
        <strain evidence="1">Hyas-2018</strain>
    </source>
</reference>